<feature type="chain" id="PRO_5047283606" evidence="1">
    <location>
        <begin position="25"/>
        <end position="727"/>
    </location>
</feature>
<protein>
    <submittedName>
        <fullName evidence="2">Uncharacterized protein</fullName>
    </submittedName>
</protein>
<keyword evidence="3" id="KW-1185">Reference proteome</keyword>
<evidence type="ECO:0000313" key="3">
    <source>
        <dbReference type="Proteomes" id="UP001194696"/>
    </source>
</evidence>
<dbReference type="EMBL" id="JAAAIM010000159">
    <property type="protein sequence ID" value="KAG0293358.1"/>
    <property type="molecule type" value="Genomic_DNA"/>
</dbReference>
<accession>A0ABQ7K889</accession>
<dbReference type="Proteomes" id="UP001194696">
    <property type="component" value="Unassembled WGS sequence"/>
</dbReference>
<sequence length="727" mass="80265">MKITFALVAILGGALLAVIPTVTSLPPAQVPLGAPEQSAQRLFASNLLQGENVQPILRNIASGLNQGYPNGWERYARTPVSGGSSKIQMVTADELRPAMQTWGLNGGVLDQAYDRVHTVIELAVSEAVYFAQGFSYNWSECQGGGDHPACLSTLVVVVKVPDATGDGPWRAEVGHIYISTIAETLQQWVPWHRCHRTLFGPRCNDGADPRNLDMQELEVVKTVMSTFQSNWALNSLPQPSADLSITRTDVSVSSSFETSLWPSLFDSLLRLFLGNSVENHDVRKTYRGGLLSAIQNATLSHRQGFHNMELSVGEEAVVPLLEDLLSACFSKAGIDLSIEEWWRRAYVEGRGDPVSLECEFVSQRKVSTPPRSGCVTSTNVTIETEYYWSLIAPRGNLFDVLFMEGEVGVSFEDCVPLEDGDQEGPVHTTAVVFDDQESSGSMVRWAYVDPADGSFYSVQYLAEWSEYPSHVTKIVLDFLRRASASSYLKVPVYDKRPTLLQQQYGLPNGTTAVMDPSFAALMGSIQLFAETWEKVAKALGTSSVTTIQRRVCLGFDTLDYRAVTGVMQGVANRDMSSLVEEMIDIEELPKRDDLRRLMTGVKYATNITWMAESMTFTNPAGEQSYFFFAKYGNAVTGLADVVYSTIKSKFTIAQDMLVVRRQKSVLGGIYTSDETSIQYVPHTLTLNDTLILELFWEMIAFHQLAIALGGVPPQYPDLSGLCDRSIP</sequence>
<evidence type="ECO:0000313" key="2">
    <source>
        <dbReference type="EMBL" id="KAG0293358.1"/>
    </source>
</evidence>
<proteinExistence type="predicted"/>
<keyword evidence="1" id="KW-0732">Signal</keyword>
<name>A0ABQ7K889_9FUNG</name>
<evidence type="ECO:0000256" key="1">
    <source>
        <dbReference type="SAM" id="SignalP"/>
    </source>
</evidence>
<comment type="caution">
    <text evidence="2">The sequence shown here is derived from an EMBL/GenBank/DDBJ whole genome shotgun (WGS) entry which is preliminary data.</text>
</comment>
<gene>
    <name evidence="2" type="ORF">BGZ96_002935</name>
</gene>
<feature type="signal peptide" evidence="1">
    <location>
        <begin position="1"/>
        <end position="24"/>
    </location>
</feature>
<reference evidence="2 3" key="1">
    <citation type="journal article" date="2020" name="Fungal Divers.">
        <title>Resolving the Mortierellaceae phylogeny through synthesis of multi-gene phylogenetics and phylogenomics.</title>
        <authorList>
            <person name="Vandepol N."/>
            <person name="Liber J."/>
            <person name="Desiro A."/>
            <person name="Na H."/>
            <person name="Kennedy M."/>
            <person name="Barry K."/>
            <person name="Grigoriev I.V."/>
            <person name="Miller A.N."/>
            <person name="O'Donnell K."/>
            <person name="Stajich J.E."/>
            <person name="Bonito G."/>
        </authorList>
    </citation>
    <scope>NUCLEOTIDE SEQUENCE [LARGE SCALE GENOMIC DNA]</scope>
    <source>
        <strain evidence="2 3">AD045</strain>
    </source>
</reference>
<organism evidence="2 3">
    <name type="scientific">Linnemannia gamsii</name>
    <dbReference type="NCBI Taxonomy" id="64522"/>
    <lineage>
        <taxon>Eukaryota</taxon>
        <taxon>Fungi</taxon>
        <taxon>Fungi incertae sedis</taxon>
        <taxon>Mucoromycota</taxon>
        <taxon>Mortierellomycotina</taxon>
        <taxon>Mortierellomycetes</taxon>
        <taxon>Mortierellales</taxon>
        <taxon>Mortierellaceae</taxon>
        <taxon>Linnemannia</taxon>
    </lineage>
</organism>